<proteinExistence type="predicted"/>
<dbReference type="AlphaFoldDB" id="A0A133UF61"/>
<keyword evidence="2" id="KW-1185">Reference proteome</keyword>
<accession>A0A133UF61</accession>
<organism evidence="1 2">
    <name type="scientific">candidate division MSBL1 archaeon SCGC-AAA259E17</name>
    <dbReference type="NCBI Taxonomy" id="1698263"/>
    <lineage>
        <taxon>Archaea</taxon>
        <taxon>Methanobacteriati</taxon>
        <taxon>Methanobacteriota</taxon>
        <taxon>candidate division MSBL1</taxon>
    </lineage>
</organism>
<evidence type="ECO:0000313" key="2">
    <source>
        <dbReference type="Proteomes" id="UP000070373"/>
    </source>
</evidence>
<protein>
    <submittedName>
        <fullName evidence="1">Uncharacterized protein</fullName>
    </submittedName>
</protein>
<dbReference type="EMBL" id="LHXN01000028">
    <property type="protein sequence ID" value="KXA92827.1"/>
    <property type="molecule type" value="Genomic_DNA"/>
</dbReference>
<sequence length="62" mass="7278">MIDHEFLHSMTKGAVVGFQVAYLINLSKLSFEKLKIYSKHAEKKRIWEERVNDELGTKLCRP</sequence>
<dbReference type="Proteomes" id="UP000070373">
    <property type="component" value="Unassembled WGS sequence"/>
</dbReference>
<name>A0A133UF61_9EURY</name>
<comment type="caution">
    <text evidence="1">The sequence shown here is derived from an EMBL/GenBank/DDBJ whole genome shotgun (WGS) entry which is preliminary data.</text>
</comment>
<reference evidence="1 2" key="1">
    <citation type="journal article" date="2016" name="Sci. Rep.">
        <title>Metabolic traits of an uncultured archaeal lineage -MSBL1- from brine pools of the Red Sea.</title>
        <authorList>
            <person name="Mwirichia R."/>
            <person name="Alam I."/>
            <person name="Rashid M."/>
            <person name="Vinu M."/>
            <person name="Ba-Alawi W."/>
            <person name="Anthony Kamau A."/>
            <person name="Kamanda Ngugi D."/>
            <person name="Goker M."/>
            <person name="Klenk H.P."/>
            <person name="Bajic V."/>
            <person name="Stingl U."/>
        </authorList>
    </citation>
    <scope>NUCLEOTIDE SEQUENCE [LARGE SCALE GENOMIC DNA]</scope>
    <source>
        <strain evidence="1">SCGC-AAA259E17</strain>
    </source>
</reference>
<gene>
    <name evidence="1" type="ORF">AKJ64_02115</name>
</gene>
<evidence type="ECO:0000313" key="1">
    <source>
        <dbReference type="EMBL" id="KXA92827.1"/>
    </source>
</evidence>